<dbReference type="CDD" id="cd00201">
    <property type="entry name" value="WW"/>
    <property type="match status" value="2"/>
</dbReference>
<feature type="compositionally biased region" description="Basic and acidic residues" evidence="6">
    <location>
        <begin position="563"/>
        <end position="574"/>
    </location>
</feature>
<dbReference type="PANTHER" id="PTHR11864">
    <property type="entry name" value="PRE-MRNA-PROCESSING PROTEIN PRP40"/>
    <property type="match status" value="1"/>
</dbReference>
<dbReference type="AlphaFoldDB" id="A0A0M0JEK6"/>
<keyword evidence="2" id="KW-0507">mRNA processing</keyword>
<dbReference type="InterPro" id="IPR002713">
    <property type="entry name" value="FF_domain"/>
</dbReference>
<keyword evidence="4" id="KW-0508">mRNA splicing</keyword>
<feature type="domain" description="WW" evidence="7">
    <location>
        <begin position="3"/>
        <end position="36"/>
    </location>
</feature>
<evidence type="ECO:0000259" key="7">
    <source>
        <dbReference type="PROSITE" id="PS50020"/>
    </source>
</evidence>
<feature type="compositionally biased region" description="Basic residues" evidence="6">
    <location>
        <begin position="539"/>
        <end position="553"/>
    </location>
</feature>
<organism evidence="9 10">
    <name type="scientific">Chrysochromulina tobinii</name>
    <dbReference type="NCBI Taxonomy" id="1460289"/>
    <lineage>
        <taxon>Eukaryota</taxon>
        <taxon>Haptista</taxon>
        <taxon>Haptophyta</taxon>
        <taxon>Prymnesiophyceae</taxon>
        <taxon>Prymnesiales</taxon>
        <taxon>Chrysochromulinaceae</taxon>
        <taxon>Chrysochromulina</taxon>
    </lineage>
</organism>
<evidence type="ECO:0000256" key="4">
    <source>
        <dbReference type="ARBA" id="ARBA00023187"/>
    </source>
</evidence>
<evidence type="ECO:0000256" key="3">
    <source>
        <dbReference type="ARBA" id="ARBA00022737"/>
    </source>
</evidence>
<dbReference type="SMART" id="SM00441">
    <property type="entry name" value="FF"/>
    <property type="match status" value="3"/>
</dbReference>
<dbReference type="Pfam" id="PF01846">
    <property type="entry name" value="FF"/>
    <property type="match status" value="3"/>
</dbReference>
<dbReference type="GO" id="GO:0071004">
    <property type="term" value="C:U2-type prespliceosome"/>
    <property type="evidence" value="ECO:0007669"/>
    <property type="project" value="TreeGrafter"/>
</dbReference>
<dbReference type="SUPFAM" id="SSF81698">
    <property type="entry name" value="FF domain"/>
    <property type="match status" value="4"/>
</dbReference>
<dbReference type="InterPro" id="IPR001202">
    <property type="entry name" value="WW_dom"/>
</dbReference>
<evidence type="ECO:0000256" key="1">
    <source>
        <dbReference type="ARBA" id="ARBA00004123"/>
    </source>
</evidence>
<feature type="region of interest" description="Disordered" evidence="6">
    <location>
        <begin position="1"/>
        <end position="37"/>
    </location>
</feature>
<evidence type="ECO:0000313" key="10">
    <source>
        <dbReference type="Proteomes" id="UP000037460"/>
    </source>
</evidence>
<dbReference type="OrthoDB" id="187617at2759"/>
<feature type="domain" description="FF" evidence="8">
    <location>
        <begin position="225"/>
        <end position="283"/>
    </location>
</feature>
<dbReference type="InterPro" id="IPR036020">
    <property type="entry name" value="WW_dom_sf"/>
</dbReference>
<reference evidence="10" key="1">
    <citation type="journal article" date="2015" name="PLoS Genet.">
        <title>Genome Sequence and Transcriptome Analyses of Chrysochromulina tobin: Metabolic Tools for Enhanced Algal Fitness in the Prominent Order Prymnesiales (Haptophyceae).</title>
        <authorList>
            <person name="Hovde B.T."/>
            <person name="Deodato C.R."/>
            <person name="Hunsperger H.M."/>
            <person name="Ryken S.A."/>
            <person name="Yost W."/>
            <person name="Jha R.K."/>
            <person name="Patterson J."/>
            <person name="Monnat R.J. Jr."/>
            <person name="Barlow S.B."/>
            <person name="Starkenburg S.R."/>
            <person name="Cattolico R.A."/>
        </authorList>
    </citation>
    <scope>NUCLEOTIDE SEQUENCE</scope>
    <source>
        <strain evidence="10">CCMP291</strain>
    </source>
</reference>
<dbReference type="Pfam" id="PF00397">
    <property type="entry name" value="WW"/>
    <property type="match status" value="2"/>
</dbReference>
<dbReference type="Proteomes" id="UP000037460">
    <property type="component" value="Unassembled WGS sequence"/>
</dbReference>
<dbReference type="GO" id="GO:0045292">
    <property type="term" value="P:mRNA cis splicing, via spliceosome"/>
    <property type="evidence" value="ECO:0007669"/>
    <property type="project" value="InterPro"/>
</dbReference>
<name>A0A0M0JEK6_9EUKA</name>
<accession>A0A0M0JEK6</accession>
<sequence length="594" mass="66364">MSSIANSKWAEHRTPEGKVYYHNTETNETSWEKPDELKTGQERAVGAAQTAWKEFTAASGKKYFYNAETKVTTWEMPEELKAAVAATEALATGKTLAAAPAVAARPAGTVAPSAAPAVAPAAACAAAPAPAADGGPSAAAAPAAAPTLSATEEAAAAAAAAAAKKTFFAMLESAGVSGEASWEEAMKRIINKPEYRVLQTLAERKAAFFAWRELKREEREEEARRILRQRKVAFLEMLKGCAELSSRTRFHKVVQLFERDPRWSALDGDENEREELYEEYALSLERKEAQERRAERKEQMGAFKRLLETARVGGRSQWRHVADQLRDEPAYRALDKIDRLALFEEHVRAAELVEEQQKLQDREARRRDERLKRDAFRALLLREHREGRLLPRTRWKDLVNVLLPTPEYRFAAEQSGSTPAELFEDVLETICEEYERHRRSLTRIGGNGGFEIDVSTTLAQLEAAIDVAYTRGESGVRPPSWAVRTYLEDHLERLALERASRPERRDEGEGEGEGSGEAPNRERKKKHHHHREGEEGERKKKKKHKSSRHSHRSHGSEDEDEGEGKGDSPAEGREAAPAAATEREEGETEPLPAP</sequence>
<feature type="compositionally biased region" description="Basic and acidic residues" evidence="6">
    <location>
        <begin position="497"/>
        <end position="507"/>
    </location>
</feature>
<proteinExistence type="predicted"/>
<keyword evidence="10" id="KW-1185">Reference proteome</keyword>
<keyword evidence="5" id="KW-0539">Nucleus</keyword>
<evidence type="ECO:0000256" key="5">
    <source>
        <dbReference type="ARBA" id="ARBA00023242"/>
    </source>
</evidence>
<keyword evidence="3" id="KW-0677">Repeat</keyword>
<dbReference type="Gene3D" id="2.20.70.10">
    <property type="match status" value="2"/>
</dbReference>
<protein>
    <submittedName>
        <fullName evidence="9">Protein binding</fullName>
    </submittedName>
</protein>
<feature type="domain" description="WW" evidence="7">
    <location>
        <begin position="46"/>
        <end position="79"/>
    </location>
</feature>
<dbReference type="InterPro" id="IPR039726">
    <property type="entry name" value="Prp40-like"/>
</dbReference>
<dbReference type="InterPro" id="IPR036517">
    <property type="entry name" value="FF_domain_sf"/>
</dbReference>
<gene>
    <name evidence="9" type="ORF">Ctob_003999</name>
</gene>
<dbReference type="GO" id="GO:0003723">
    <property type="term" value="F:RNA binding"/>
    <property type="evidence" value="ECO:0007669"/>
    <property type="project" value="TreeGrafter"/>
</dbReference>
<evidence type="ECO:0000256" key="6">
    <source>
        <dbReference type="SAM" id="MobiDB-lite"/>
    </source>
</evidence>
<dbReference type="PROSITE" id="PS50020">
    <property type="entry name" value="WW_DOMAIN_2"/>
    <property type="match status" value="2"/>
</dbReference>
<dbReference type="GO" id="GO:0005685">
    <property type="term" value="C:U1 snRNP"/>
    <property type="evidence" value="ECO:0007669"/>
    <property type="project" value="TreeGrafter"/>
</dbReference>
<evidence type="ECO:0000259" key="8">
    <source>
        <dbReference type="PROSITE" id="PS51676"/>
    </source>
</evidence>
<evidence type="ECO:0000256" key="2">
    <source>
        <dbReference type="ARBA" id="ARBA00022664"/>
    </source>
</evidence>
<dbReference type="SUPFAM" id="SSF51045">
    <property type="entry name" value="WW domain"/>
    <property type="match status" value="2"/>
</dbReference>
<evidence type="ECO:0000313" key="9">
    <source>
        <dbReference type="EMBL" id="KOO25009.1"/>
    </source>
</evidence>
<dbReference type="FunFam" id="1.10.10.440:FF:000013">
    <property type="entry name" value="pre-mRNA-processing protein 40A isoform X1"/>
    <property type="match status" value="1"/>
</dbReference>
<comment type="subcellular location">
    <subcellularLocation>
        <location evidence="1">Nucleus</location>
    </subcellularLocation>
</comment>
<dbReference type="PROSITE" id="PS01159">
    <property type="entry name" value="WW_DOMAIN_1"/>
    <property type="match status" value="2"/>
</dbReference>
<dbReference type="SMART" id="SM00456">
    <property type="entry name" value="WW"/>
    <property type="match status" value="2"/>
</dbReference>
<dbReference type="PANTHER" id="PTHR11864:SF0">
    <property type="entry name" value="PRP40 PRE-MRNA PROCESSING FACTOR 40 HOMOLOG A (YEAST)"/>
    <property type="match status" value="1"/>
</dbReference>
<feature type="region of interest" description="Disordered" evidence="6">
    <location>
        <begin position="497"/>
        <end position="594"/>
    </location>
</feature>
<comment type="caution">
    <text evidence="9">The sequence shown here is derived from an EMBL/GenBank/DDBJ whole genome shotgun (WGS) entry which is preliminary data.</text>
</comment>
<dbReference type="EMBL" id="JWZX01003028">
    <property type="protein sequence ID" value="KOO25009.1"/>
    <property type="molecule type" value="Genomic_DNA"/>
</dbReference>
<dbReference type="PROSITE" id="PS51676">
    <property type="entry name" value="FF"/>
    <property type="match status" value="1"/>
</dbReference>
<dbReference type="Gene3D" id="1.10.10.440">
    <property type="entry name" value="FF domain"/>
    <property type="match status" value="4"/>
</dbReference>